<dbReference type="Gramene" id="KJB13654">
    <property type="protein sequence ID" value="KJB13654"/>
    <property type="gene ID" value="B456_002G090000"/>
</dbReference>
<evidence type="ECO:0000313" key="1">
    <source>
        <dbReference type="EMBL" id="KJB13654.1"/>
    </source>
</evidence>
<dbReference type="EMBL" id="CM001741">
    <property type="protein sequence ID" value="KJB13654.1"/>
    <property type="molecule type" value="Genomic_DNA"/>
</dbReference>
<dbReference type="AlphaFoldDB" id="A0A0D2Q2U3"/>
<sequence>MVNDNTSSSSSSSSKHKLLASMALLQNIFGCFTESSESKYICHGDVCVLRNQKKPGKKNMMSTSTNNKPKQSNRNFLAILSVRRASTT</sequence>
<protein>
    <submittedName>
        <fullName evidence="1">Uncharacterized protein</fullName>
    </submittedName>
</protein>
<evidence type="ECO:0000313" key="2">
    <source>
        <dbReference type="Proteomes" id="UP000032304"/>
    </source>
</evidence>
<dbReference type="Proteomes" id="UP000032304">
    <property type="component" value="Chromosome 2"/>
</dbReference>
<reference evidence="1 2" key="1">
    <citation type="journal article" date="2012" name="Nature">
        <title>Repeated polyploidization of Gossypium genomes and the evolution of spinnable cotton fibres.</title>
        <authorList>
            <person name="Paterson A.H."/>
            <person name="Wendel J.F."/>
            <person name="Gundlach H."/>
            <person name="Guo H."/>
            <person name="Jenkins J."/>
            <person name="Jin D."/>
            <person name="Llewellyn D."/>
            <person name="Showmaker K.C."/>
            <person name="Shu S."/>
            <person name="Udall J."/>
            <person name="Yoo M.J."/>
            <person name="Byers R."/>
            <person name="Chen W."/>
            <person name="Doron-Faigenboim A."/>
            <person name="Duke M.V."/>
            <person name="Gong L."/>
            <person name="Grimwood J."/>
            <person name="Grover C."/>
            <person name="Grupp K."/>
            <person name="Hu G."/>
            <person name="Lee T.H."/>
            <person name="Li J."/>
            <person name="Lin L."/>
            <person name="Liu T."/>
            <person name="Marler B.S."/>
            <person name="Page J.T."/>
            <person name="Roberts A.W."/>
            <person name="Romanel E."/>
            <person name="Sanders W.S."/>
            <person name="Szadkowski E."/>
            <person name="Tan X."/>
            <person name="Tang H."/>
            <person name="Xu C."/>
            <person name="Wang J."/>
            <person name="Wang Z."/>
            <person name="Zhang D."/>
            <person name="Zhang L."/>
            <person name="Ashrafi H."/>
            <person name="Bedon F."/>
            <person name="Bowers J.E."/>
            <person name="Brubaker C.L."/>
            <person name="Chee P.W."/>
            <person name="Das S."/>
            <person name="Gingle A.R."/>
            <person name="Haigler C.H."/>
            <person name="Harker D."/>
            <person name="Hoffmann L.V."/>
            <person name="Hovav R."/>
            <person name="Jones D.C."/>
            <person name="Lemke C."/>
            <person name="Mansoor S."/>
            <person name="ur Rahman M."/>
            <person name="Rainville L.N."/>
            <person name="Rambani A."/>
            <person name="Reddy U.K."/>
            <person name="Rong J.K."/>
            <person name="Saranga Y."/>
            <person name="Scheffler B.E."/>
            <person name="Scheffler J.A."/>
            <person name="Stelly D.M."/>
            <person name="Triplett B.A."/>
            <person name="Van Deynze A."/>
            <person name="Vaslin M.F."/>
            <person name="Waghmare V.N."/>
            <person name="Walford S.A."/>
            <person name="Wright R.J."/>
            <person name="Zaki E.A."/>
            <person name="Zhang T."/>
            <person name="Dennis E.S."/>
            <person name="Mayer K.F."/>
            <person name="Peterson D.G."/>
            <person name="Rokhsar D.S."/>
            <person name="Wang X."/>
            <person name="Schmutz J."/>
        </authorList>
    </citation>
    <scope>NUCLEOTIDE SEQUENCE [LARGE SCALE GENOMIC DNA]</scope>
</reference>
<keyword evidence="2" id="KW-1185">Reference proteome</keyword>
<dbReference type="OMA" id="MVNDNTS"/>
<name>A0A0D2Q2U3_GOSRA</name>
<accession>A0A0D2Q2U3</accession>
<organism evidence="1 2">
    <name type="scientific">Gossypium raimondii</name>
    <name type="common">Peruvian cotton</name>
    <name type="synonym">Gossypium klotzschianum subsp. raimondii</name>
    <dbReference type="NCBI Taxonomy" id="29730"/>
    <lineage>
        <taxon>Eukaryota</taxon>
        <taxon>Viridiplantae</taxon>
        <taxon>Streptophyta</taxon>
        <taxon>Embryophyta</taxon>
        <taxon>Tracheophyta</taxon>
        <taxon>Spermatophyta</taxon>
        <taxon>Magnoliopsida</taxon>
        <taxon>eudicotyledons</taxon>
        <taxon>Gunneridae</taxon>
        <taxon>Pentapetalae</taxon>
        <taxon>rosids</taxon>
        <taxon>malvids</taxon>
        <taxon>Malvales</taxon>
        <taxon>Malvaceae</taxon>
        <taxon>Malvoideae</taxon>
        <taxon>Gossypium</taxon>
    </lineage>
</organism>
<proteinExistence type="predicted"/>
<gene>
    <name evidence="1" type="ORF">B456_002G090000</name>
</gene>